<gene>
    <name evidence="3" type="ORF">EER27_03635</name>
</gene>
<dbReference type="InterPro" id="IPR011008">
    <property type="entry name" value="Dimeric_a/b-barrel"/>
</dbReference>
<organism evidence="3 4">
    <name type="scientific">Montanilutibacter psychrotolerans</name>
    <dbReference type="NCBI Taxonomy" id="1327343"/>
    <lineage>
        <taxon>Bacteria</taxon>
        <taxon>Pseudomonadati</taxon>
        <taxon>Pseudomonadota</taxon>
        <taxon>Gammaproteobacteria</taxon>
        <taxon>Lysobacterales</taxon>
        <taxon>Lysobacteraceae</taxon>
        <taxon>Montanilutibacter</taxon>
    </lineage>
</organism>
<feature type="domain" description="YCII-related" evidence="2">
    <location>
        <begin position="1"/>
        <end position="81"/>
    </location>
</feature>
<dbReference type="EMBL" id="RIBS01000002">
    <property type="protein sequence ID" value="RNF84909.1"/>
    <property type="molecule type" value="Genomic_DNA"/>
</dbReference>
<dbReference type="Gene3D" id="3.30.70.1060">
    <property type="entry name" value="Dimeric alpha+beta barrel"/>
    <property type="match status" value="1"/>
</dbReference>
<comment type="similarity">
    <text evidence="1">Belongs to the YciI family.</text>
</comment>
<sequence length="96" mass="10396">MFIVLLTYTKPLADVDAHLPAHREFLKRNYDAGVFLLSGPKEPRDGGVILANGSSLAGLQAILAEDPFQIHDVASFQVVQFTANMATRSLESLVVA</sequence>
<proteinExistence type="inferred from homology"/>
<name>A0A3M8SUD4_9GAMM</name>
<dbReference type="PANTHER" id="PTHR37828">
    <property type="entry name" value="GSR2449 PROTEIN"/>
    <property type="match status" value="1"/>
</dbReference>
<dbReference type="AlphaFoldDB" id="A0A3M8SUD4"/>
<keyword evidence="3" id="KW-0378">Hydrolase</keyword>
<dbReference type="Proteomes" id="UP000267049">
    <property type="component" value="Unassembled WGS sequence"/>
</dbReference>
<evidence type="ECO:0000256" key="1">
    <source>
        <dbReference type="ARBA" id="ARBA00007689"/>
    </source>
</evidence>
<reference evidence="3 4" key="1">
    <citation type="submission" date="2018-11" db="EMBL/GenBank/DDBJ databases">
        <title>Lysobacter cryohumiis sp. nov., isolated from soil in the Tianshan Mountains, Xinjiang, China.</title>
        <authorList>
            <person name="Luo Y."/>
            <person name="Sheng H."/>
        </authorList>
    </citation>
    <scope>NUCLEOTIDE SEQUENCE [LARGE SCALE GENOMIC DNA]</scope>
    <source>
        <strain evidence="3 4">ZS60</strain>
    </source>
</reference>
<dbReference type="PANTHER" id="PTHR37828:SF1">
    <property type="entry name" value="YCII-RELATED DOMAIN-CONTAINING PROTEIN"/>
    <property type="match status" value="1"/>
</dbReference>
<keyword evidence="4" id="KW-1185">Reference proteome</keyword>
<protein>
    <submittedName>
        <fullName evidence="3">GTP cyclohydrolase</fullName>
    </submittedName>
</protein>
<comment type="caution">
    <text evidence="3">The sequence shown here is derived from an EMBL/GenBank/DDBJ whole genome shotgun (WGS) entry which is preliminary data.</text>
</comment>
<accession>A0A3M8SUD4</accession>
<dbReference type="GO" id="GO:0016787">
    <property type="term" value="F:hydrolase activity"/>
    <property type="evidence" value="ECO:0007669"/>
    <property type="project" value="UniProtKB-KW"/>
</dbReference>
<evidence type="ECO:0000259" key="2">
    <source>
        <dbReference type="Pfam" id="PF03795"/>
    </source>
</evidence>
<dbReference type="InterPro" id="IPR005545">
    <property type="entry name" value="YCII"/>
</dbReference>
<dbReference type="SUPFAM" id="SSF54909">
    <property type="entry name" value="Dimeric alpha+beta barrel"/>
    <property type="match status" value="1"/>
</dbReference>
<evidence type="ECO:0000313" key="4">
    <source>
        <dbReference type="Proteomes" id="UP000267049"/>
    </source>
</evidence>
<dbReference type="Pfam" id="PF03795">
    <property type="entry name" value="YCII"/>
    <property type="match status" value="1"/>
</dbReference>
<dbReference type="RefSeq" id="WP_123086700.1">
    <property type="nucleotide sequence ID" value="NZ_RIBS01000002.1"/>
</dbReference>
<evidence type="ECO:0000313" key="3">
    <source>
        <dbReference type="EMBL" id="RNF84909.1"/>
    </source>
</evidence>
<dbReference type="OrthoDB" id="9814407at2"/>